<dbReference type="GO" id="GO:0005886">
    <property type="term" value="C:plasma membrane"/>
    <property type="evidence" value="ECO:0007669"/>
    <property type="project" value="InterPro"/>
</dbReference>
<dbReference type="EMBL" id="UOEU01000239">
    <property type="protein sequence ID" value="VAW31514.1"/>
    <property type="molecule type" value="Genomic_DNA"/>
</dbReference>
<evidence type="ECO:0000256" key="4">
    <source>
        <dbReference type="ARBA" id="ARBA00022692"/>
    </source>
</evidence>
<evidence type="ECO:0000256" key="7">
    <source>
        <dbReference type="ARBA" id="ARBA00023136"/>
    </source>
</evidence>
<protein>
    <submittedName>
        <fullName evidence="11">Acyl-phosphate:glycerol-3-phosphate O-acyltransferase PlsY</fullName>
    </submittedName>
</protein>
<keyword evidence="9" id="KW-1208">Phospholipid metabolism</keyword>
<dbReference type="Pfam" id="PF02660">
    <property type="entry name" value="G3P_acyltransf"/>
    <property type="match status" value="1"/>
</dbReference>
<dbReference type="InterPro" id="IPR003811">
    <property type="entry name" value="G3P_acylTferase_PlsY"/>
</dbReference>
<keyword evidence="11" id="KW-0012">Acyltransferase</keyword>
<feature type="transmembrane region" description="Helical" evidence="10">
    <location>
        <begin position="6"/>
        <end position="27"/>
    </location>
</feature>
<accession>A0A3B0VIM5</accession>
<keyword evidence="4 10" id="KW-0812">Transmembrane</keyword>
<keyword evidence="8" id="KW-0594">Phospholipid biosynthesis</keyword>
<reference evidence="11" key="1">
    <citation type="submission" date="2018-06" db="EMBL/GenBank/DDBJ databases">
        <authorList>
            <person name="Zhirakovskaya E."/>
        </authorList>
    </citation>
    <scope>NUCLEOTIDE SEQUENCE</scope>
</reference>
<evidence type="ECO:0000256" key="9">
    <source>
        <dbReference type="ARBA" id="ARBA00023264"/>
    </source>
</evidence>
<evidence type="ECO:0000256" key="10">
    <source>
        <dbReference type="SAM" id="Phobius"/>
    </source>
</evidence>
<keyword evidence="2" id="KW-0444">Lipid biosynthesis</keyword>
<keyword evidence="3 11" id="KW-0808">Transferase</keyword>
<keyword evidence="7 10" id="KW-0472">Membrane</keyword>
<sequence>MVSILYFLIAALIGYICGAIPFGYLYVRLVKGIDIRTIGSGRTGGTNSLRAAGLGVGLATSFSDVGKGALGLIISRWLLSNQLSAELLPWALATAGVMSVIGHNWSVFMGWRGGAGTGPNVGWGTALWWPMLPIAIVVMSGMILGLGMASIASLSMGAILVIVFFVLYLAGVPPFDASLAYIVGGLVAFAIIAWALRPNIKRLLSGNERIVGPRARRLKRKQEENL</sequence>
<dbReference type="AlphaFoldDB" id="A0A3B0VIM5"/>
<dbReference type="HAMAP" id="MF_01043">
    <property type="entry name" value="PlsY"/>
    <property type="match status" value="1"/>
</dbReference>
<evidence type="ECO:0000313" key="11">
    <source>
        <dbReference type="EMBL" id="VAW31514.1"/>
    </source>
</evidence>
<dbReference type="SMART" id="SM01207">
    <property type="entry name" value="G3P_acyltransf"/>
    <property type="match status" value="1"/>
</dbReference>
<organism evidence="11">
    <name type="scientific">hydrothermal vent metagenome</name>
    <dbReference type="NCBI Taxonomy" id="652676"/>
    <lineage>
        <taxon>unclassified sequences</taxon>
        <taxon>metagenomes</taxon>
        <taxon>ecological metagenomes</taxon>
    </lineage>
</organism>
<evidence type="ECO:0000256" key="6">
    <source>
        <dbReference type="ARBA" id="ARBA00023098"/>
    </source>
</evidence>
<keyword evidence="6" id="KW-0443">Lipid metabolism</keyword>
<feature type="transmembrane region" description="Helical" evidence="10">
    <location>
        <begin position="87"/>
        <end position="106"/>
    </location>
</feature>
<feature type="transmembrane region" description="Helical" evidence="10">
    <location>
        <begin position="151"/>
        <end position="171"/>
    </location>
</feature>
<feature type="transmembrane region" description="Helical" evidence="10">
    <location>
        <begin position="126"/>
        <end position="144"/>
    </location>
</feature>
<dbReference type="GO" id="GO:0043772">
    <property type="term" value="F:acyl-phosphate glycerol-3-phosphate acyltransferase activity"/>
    <property type="evidence" value="ECO:0007669"/>
    <property type="project" value="InterPro"/>
</dbReference>
<dbReference type="PANTHER" id="PTHR30309:SF0">
    <property type="entry name" value="GLYCEROL-3-PHOSPHATE ACYLTRANSFERASE-RELATED"/>
    <property type="match status" value="1"/>
</dbReference>
<dbReference type="GO" id="GO:0008654">
    <property type="term" value="P:phospholipid biosynthetic process"/>
    <property type="evidence" value="ECO:0007669"/>
    <property type="project" value="UniProtKB-KW"/>
</dbReference>
<keyword evidence="5 10" id="KW-1133">Transmembrane helix</keyword>
<evidence type="ECO:0000256" key="2">
    <source>
        <dbReference type="ARBA" id="ARBA00022516"/>
    </source>
</evidence>
<proteinExistence type="inferred from homology"/>
<evidence type="ECO:0000256" key="1">
    <source>
        <dbReference type="ARBA" id="ARBA00022475"/>
    </source>
</evidence>
<dbReference type="PANTHER" id="PTHR30309">
    <property type="entry name" value="INNER MEMBRANE PROTEIN YGIH"/>
    <property type="match status" value="1"/>
</dbReference>
<evidence type="ECO:0000256" key="8">
    <source>
        <dbReference type="ARBA" id="ARBA00023209"/>
    </source>
</evidence>
<gene>
    <name evidence="11" type="ORF">MNBD_CHLOROFLEXI01-4651</name>
</gene>
<evidence type="ECO:0000256" key="3">
    <source>
        <dbReference type="ARBA" id="ARBA00022679"/>
    </source>
</evidence>
<evidence type="ECO:0000256" key="5">
    <source>
        <dbReference type="ARBA" id="ARBA00022989"/>
    </source>
</evidence>
<keyword evidence="1" id="KW-1003">Cell membrane</keyword>
<feature type="transmembrane region" description="Helical" evidence="10">
    <location>
        <begin position="177"/>
        <end position="196"/>
    </location>
</feature>
<name>A0A3B0VIM5_9ZZZZ</name>